<comment type="pathway">
    <text evidence="10">Lipid metabolism; phospholipid metabolism.</text>
</comment>
<evidence type="ECO:0000256" key="4">
    <source>
        <dbReference type="ARBA" id="ARBA00022679"/>
    </source>
</evidence>
<gene>
    <name evidence="10 11" type="primary">plsX</name>
    <name evidence="11" type="ORF">ISQ19_05475</name>
</gene>
<dbReference type="InterPro" id="IPR003664">
    <property type="entry name" value="FA_synthesis"/>
</dbReference>
<comment type="similarity">
    <text evidence="10">Belongs to the PlsX family.</text>
</comment>
<evidence type="ECO:0000256" key="2">
    <source>
        <dbReference type="ARBA" id="ARBA00022490"/>
    </source>
</evidence>
<organism evidence="11 12">
    <name type="scientific">PS1 clade bacterium</name>
    <dbReference type="NCBI Taxonomy" id="2175152"/>
    <lineage>
        <taxon>Bacteria</taxon>
        <taxon>Pseudomonadati</taxon>
        <taxon>Pseudomonadota</taxon>
        <taxon>Alphaproteobacteria</taxon>
        <taxon>PS1 clade</taxon>
    </lineage>
</organism>
<dbReference type="GO" id="GO:0008654">
    <property type="term" value="P:phospholipid biosynthetic process"/>
    <property type="evidence" value="ECO:0007669"/>
    <property type="project" value="UniProtKB-KW"/>
</dbReference>
<comment type="function">
    <text evidence="10">Catalyzes the reversible formation of acyl-phosphate (acyl-PO(4)) from acyl-[acyl-carrier-protein] (acyl-ACP). This enzyme utilizes acyl-ACP as fatty acyl donor, but not acyl-CoA.</text>
</comment>
<keyword evidence="7 10" id="KW-1208">Phospholipid metabolism</keyword>
<evidence type="ECO:0000256" key="5">
    <source>
        <dbReference type="ARBA" id="ARBA00023098"/>
    </source>
</evidence>
<comment type="subcellular location">
    <subcellularLocation>
        <location evidence="10">Cytoplasm</location>
    </subcellularLocation>
    <text evidence="10">Associated with the membrane possibly through PlsY.</text>
</comment>
<comment type="subunit">
    <text evidence="9 10">Homodimer. Probably interacts with PlsY.</text>
</comment>
<proteinExistence type="inferred from homology"/>
<evidence type="ECO:0000256" key="1">
    <source>
        <dbReference type="ARBA" id="ARBA00001232"/>
    </source>
</evidence>
<evidence type="ECO:0000256" key="3">
    <source>
        <dbReference type="ARBA" id="ARBA00022516"/>
    </source>
</evidence>
<dbReference type="PANTHER" id="PTHR30100:SF1">
    <property type="entry name" value="PHOSPHATE ACYLTRANSFERASE"/>
    <property type="match status" value="1"/>
</dbReference>
<evidence type="ECO:0000313" key="12">
    <source>
        <dbReference type="Proteomes" id="UP000785783"/>
    </source>
</evidence>
<dbReference type="Proteomes" id="UP000785783">
    <property type="component" value="Unassembled WGS sequence"/>
</dbReference>
<evidence type="ECO:0000256" key="8">
    <source>
        <dbReference type="ARBA" id="ARBA00024069"/>
    </source>
</evidence>
<keyword evidence="4 10" id="KW-0808">Transferase</keyword>
<keyword evidence="2 10" id="KW-0963">Cytoplasm</keyword>
<keyword evidence="5 10" id="KW-0443">Lipid metabolism</keyword>
<dbReference type="GO" id="GO:0005737">
    <property type="term" value="C:cytoplasm"/>
    <property type="evidence" value="ECO:0007669"/>
    <property type="project" value="UniProtKB-SubCell"/>
</dbReference>
<sequence length="337" mass="35375">MGGDYGPAVTIAGLARTHNARPHTYFRLYGDAAKINAELKKHPKLAAASEVIHCDVEVEMDAKPSQALRKGRKVSGMWRAIQAVKDGEAQACVSAGNTGALMAMSKVILRTQPGIERPAIACIWPTIRGESVVLDVGANIGGTAAQYVQFAAMGAAYARTVFGIKKPEIGMLNIGVEEMKGTDAVKEAAELLSESELNFKGFVEGDGIGRGEVDVVVTDGFTGNIALKTAEGTARQMAEYLRQAMSSSLLTKIGYLFAKSGFAALRARMDPNASNGGMFLGLNGVVVKSHGGTDADGFATAVEVAIEAADADMLGEISQRIEKIQALLDDALAAPLD</sequence>
<protein>
    <recommendedName>
        <fullName evidence="8 10">Phosphate acyltransferase</fullName>
        <ecNumber evidence="8 10">2.3.1.274</ecNumber>
    </recommendedName>
    <alternativeName>
        <fullName evidence="10">Acyl-ACP phosphotransacylase</fullName>
    </alternativeName>
    <alternativeName>
        <fullName evidence="10">Acyl-[acyl-carrier-protein]--phosphate acyltransferase</fullName>
    </alternativeName>
    <alternativeName>
        <fullName evidence="10">Phosphate-acyl-ACP acyltransferase</fullName>
    </alternativeName>
</protein>
<evidence type="ECO:0000256" key="10">
    <source>
        <dbReference type="HAMAP-Rule" id="MF_00019"/>
    </source>
</evidence>
<dbReference type="Pfam" id="PF02504">
    <property type="entry name" value="FA_synthesis"/>
    <property type="match status" value="1"/>
</dbReference>
<dbReference type="NCBIfam" id="TIGR00182">
    <property type="entry name" value="plsX"/>
    <property type="match status" value="1"/>
</dbReference>
<dbReference type="Gene3D" id="3.40.718.10">
    <property type="entry name" value="Isopropylmalate Dehydrogenase"/>
    <property type="match status" value="1"/>
</dbReference>
<dbReference type="HAMAP" id="MF_00019">
    <property type="entry name" value="PlsX"/>
    <property type="match status" value="1"/>
</dbReference>
<dbReference type="EC" id="2.3.1.274" evidence="8 10"/>
<keyword evidence="3 10" id="KW-0444">Lipid biosynthesis</keyword>
<dbReference type="InterPro" id="IPR012281">
    <property type="entry name" value="Phospholipid_synth_PlsX-like"/>
</dbReference>
<keyword evidence="11" id="KW-0012">Acyltransferase</keyword>
<evidence type="ECO:0000256" key="7">
    <source>
        <dbReference type="ARBA" id="ARBA00023264"/>
    </source>
</evidence>
<accession>A0A937HI98</accession>
<dbReference type="AlphaFoldDB" id="A0A937HI98"/>
<reference evidence="11" key="1">
    <citation type="submission" date="2020-10" db="EMBL/GenBank/DDBJ databases">
        <title>Microbiome of the Black Sea water column analyzed by genome centric metagenomics.</title>
        <authorList>
            <person name="Cabello-Yeves P.J."/>
            <person name="Callieri C."/>
            <person name="Picazo A."/>
            <person name="Mehrshad M."/>
            <person name="Haro-Moreno J.M."/>
            <person name="Roda-Garcia J."/>
            <person name="Dzembekova N."/>
            <person name="Slabakova V."/>
            <person name="Slabakova N."/>
            <person name="Moncheva S."/>
            <person name="Rodriguez-Valera F."/>
        </authorList>
    </citation>
    <scope>NUCLEOTIDE SEQUENCE</scope>
    <source>
        <strain evidence="11">BS307-5m-G5</strain>
    </source>
</reference>
<comment type="catalytic activity">
    <reaction evidence="1 10">
        <text>a fatty acyl-[ACP] + phosphate = an acyl phosphate + holo-[ACP]</text>
        <dbReference type="Rhea" id="RHEA:42292"/>
        <dbReference type="Rhea" id="RHEA-COMP:9685"/>
        <dbReference type="Rhea" id="RHEA-COMP:14125"/>
        <dbReference type="ChEBI" id="CHEBI:43474"/>
        <dbReference type="ChEBI" id="CHEBI:59918"/>
        <dbReference type="ChEBI" id="CHEBI:64479"/>
        <dbReference type="ChEBI" id="CHEBI:138651"/>
        <dbReference type="EC" id="2.3.1.274"/>
    </reaction>
</comment>
<dbReference type="GO" id="GO:0006633">
    <property type="term" value="P:fatty acid biosynthetic process"/>
    <property type="evidence" value="ECO:0007669"/>
    <property type="project" value="UniProtKB-UniRule"/>
</dbReference>
<evidence type="ECO:0000313" key="11">
    <source>
        <dbReference type="EMBL" id="MBL6762130.1"/>
    </source>
</evidence>
<dbReference type="PANTHER" id="PTHR30100">
    <property type="entry name" value="FATTY ACID/PHOSPHOLIPID SYNTHESIS PROTEIN PLSX"/>
    <property type="match status" value="1"/>
</dbReference>
<evidence type="ECO:0000256" key="6">
    <source>
        <dbReference type="ARBA" id="ARBA00023209"/>
    </source>
</evidence>
<dbReference type="GO" id="GO:0043811">
    <property type="term" value="F:phosphate:acyl-[acyl carrier protein] acyltransferase activity"/>
    <property type="evidence" value="ECO:0007669"/>
    <property type="project" value="UniProtKB-UniRule"/>
</dbReference>
<dbReference type="SUPFAM" id="SSF53659">
    <property type="entry name" value="Isocitrate/Isopropylmalate dehydrogenase-like"/>
    <property type="match status" value="1"/>
</dbReference>
<keyword evidence="6 10" id="KW-0594">Phospholipid biosynthesis</keyword>
<evidence type="ECO:0000256" key="9">
    <source>
        <dbReference type="ARBA" id="ARBA00046608"/>
    </source>
</evidence>
<name>A0A937HI98_9PROT</name>
<dbReference type="PIRSF" id="PIRSF002465">
    <property type="entry name" value="Phsphlp_syn_PlsX"/>
    <property type="match status" value="1"/>
</dbReference>
<comment type="caution">
    <text evidence="11">The sequence shown here is derived from an EMBL/GenBank/DDBJ whole genome shotgun (WGS) entry which is preliminary data.</text>
</comment>
<dbReference type="EMBL" id="JADHOK010000074">
    <property type="protein sequence ID" value="MBL6762130.1"/>
    <property type="molecule type" value="Genomic_DNA"/>
</dbReference>